<evidence type="ECO:0000313" key="2">
    <source>
        <dbReference type="Proteomes" id="UP000634668"/>
    </source>
</evidence>
<dbReference type="Proteomes" id="UP000634668">
    <property type="component" value="Unassembled WGS sequence"/>
</dbReference>
<dbReference type="AlphaFoldDB" id="A0A918IN80"/>
<evidence type="ECO:0000313" key="1">
    <source>
        <dbReference type="EMBL" id="GGW22871.1"/>
    </source>
</evidence>
<organism evidence="1 2">
    <name type="scientific">Arenibacter certesii</name>
    <dbReference type="NCBI Taxonomy" id="228955"/>
    <lineage>
        <taxon>Bacteria</taxon>
        <taxon>Pseudomonadati</taxon>
        <taxon>Bacteroidota</taxon>
        <taxon>Flavobacteriia</taxon>
        <taxon>Flavobacteriales</taxon>
        <taxon>Flavobacteriaceae</taxon>
        <taxon>Arenibacter</taxon>
    </lineage>
</organism>
<gene>
    <name evidence="1" type="ORF">GCM10007383_03430</name>
</gene>
<reference evidence="1" key="2">
    <citation type="submission" date="2020-09" db="EMBL/GenBank/DDBJ databases">
        <authorList>
            <person name="Sun Q."/>
            <person name="Kim S."/>
        </authorList>
    </citation>
    <scope>NUCLEOTIDE SEQUENCE</scope>
    <source>
        <strain evidence="1">KCTC 12113</strain>
    </source>
</reference>
<dbReference type="SUPFAM" id="SSF52141">
    <property type="entry name" value="Uracil-DNA glycosylase-like"/>
    <property type="match status" value="1"/>
</dbReference>
<dbReference type="EMBL" id="BMWP01000002">
    <property type="protein sequence ID" value="GGW22871.1"/>
    <property type="molecule type" value="Genomic_DNA"/>
</dbReference>
<keyword evidence="2" id="KW-1185">Reference proteome</keyword>
<protein>
    <recommendedName>
        <fullName evidence="3">Uracil-DNA glycosylase family protein</fullName>
    </recommendedName>
</protein>
<dbReference type="InterPro" id="IPR036895">
    <property type="entry name" value="Uracil-DNA_glycosylase-like_sf"/>
</dbReference>
<sequence>MINLTPKIFIHTHPYEPFLFPEATKLIVGTLPPPRFTIGDLKEGDVDFCYGSRDGQLWPILDQMFGLGLAFENTELAVQQRKDFLREYRIGICDIVNSAERVKIDASDLGLQNIELRDMFGYLHDYPKIDTLLFTGGNSKNGPEYFFRKYIKEYGVKLKLLSDEIPRIHEFVLPQTDLPLCATSETARVIRTVSLTAPSGAANRAVGSMAAYKGMKAKNPEFTTIDFRVLQYREFF</sequence>
<name>A0A918IN80_9FLAO</name>
<comment type="caution">
    <text evidence="1">The sequence shown here is derived from an EMBL/GenBank/DDBJ whole genome shotgun (WGS) entry which is preliminary data.</text>
</comment>
<evidence type="ECO:0008006" key="3">
    <source>
        <dbReference type="Google" id="ProtNLM"/>
    </source>
</evidence>
<dbReference type="RefSeq" id="WP_034235238.1">
    <property type="nucleotide sequence ID" value="NZ_BMWP01000002.1"/>
</dbReference>
<accession>A0A918IN80</accession>
<dbReference type="Gene3D" id="3.40.470.10">
    <property type="entry name" value="Uracil-DNA glycosylase-like domain"/>
    <property type="match status" value="1"/>
</dbReference>
<proteinExistence type="predicted"/>
<reference evidence="1" key="1">
    <citation type="journal article" date="2014" name="Int. J. Syst. Evol. Microbiol.">
        <title>Complete genome sequence of Corynebacterium casei LMG S-19264T (=DSM 44701T), isolated from a smear-ripened cheese.</title>
        <authorList>
            <consortium name="US DOE Joint Genome Institute (JGI-PGF)"/>
            <person name="Walter F."/>
            <person name="Albersmeier A."/>
            <person name="Kalinowski J."/>
            <person name="Ruckert C."/>
        </authorList>
    </citation>
    <scope>NUCLEOTIDE SEQUENCE</scope>
    <source>
        <strain evidence="1">KCTC 12113</strain>
    </source>
</reference>